<evidence type="ECO:0000313" key="11">
    <source>
        <dbReference type="EMBL" id="PZD80111.1"/>
    </source>
</evidence>
<dbReference type="InterPro" id="IPR050790">
    <property type="entry name" value="ExbB/TolQ_transport"/>
</dbReference>
<evidence type="ECO:0000256" key="6">
    <source>
        <dbReference type="ARBA" id="ARBA00022989"/>
    </source>
</evidence>
<evidence type="ECO:0000256" key="4">
    <source>
        <dbReference type="ARBA" id="ARBA00022692"/>
    </source>
</evidence>
<gene>
    <name evidence="11" type="ORF">DN052_14490</name>
</gene>
<accession>A0A2W1KL83</accession>
<feature type="transmembrane region" description="Helical" evidence="9">
    <location>
        <begin position="159"/>
        <end position="180"/>
    </location>
</feature>
<dbReference type="PANTHER" id="PTHR30625:SF15">
    <property type="entry name" value="BIOPOLYMER TRANSPORT PROTEIN EXBB"/>
    <property type="match status" value="1"/>
</dbReference>
<dbReference type="OMA" id="YVMYAAL"/>
<protein>
    <submittedName>
        <fullName evidence="11">MotA/TolQ/ExbB proton channel family protein</fullName>
    </submittedName>
</protein>
<evidence type="ECO:0000313" key="12">
    <source>
        <dbReference type="Proteomes" id="UP000248886"/>
    </source>
</evidence>
<feature type="domain" description="MotA/TolQ/ExbB proton channel" evidence="10">
    <location>
        <begin position="92"/>
        <end position="192"/>
    </location>
</feature>
<keyword evidence="7 9" id="KW-0472">Membrane</keyword>
<dbReference type="GO" id="GO:0017038">
    <property type="term" value="P:protein import"/>
    <property type="evidence" value="ECO:0007669"/>
    <property type="project" value="TreeGrafter"/>
</dbReference>
<keyword evidence="4 9" id="KW-0812">Transmembrane</keyword>
<dbReference type="GO" id="GO:0005886">
    <property type="term" value="C:plasma membrane"/>
    <property type="evidence" value="ECO:0007669"/>
    <property type="project" value="UniProtKB-SubCell"/>
</dbReference>
<dbReference type="InterPro" id="IPR002898">
    <property type="entry name" value="MotA_ExbB_proton_chnl"/>
</dbReference>
<dbReference type="AlphaFoldDB" id="A0A2W1KL83"/>
<proteinExistence type="inferred from homology"/>
<evidence type="ECO:0000256" key="7">
    <source>
        <dbReference type="ARBA" id="ARBA00023136"/>
    </source>
</evidence>
<evidence type="ECO:0000256" key="5">
    <source>
        <dbReference type="ARBA" id="ARBA00022927"/>
    </source>
</evidence>
<evidence type="ECO:0000256" key="3">
    <source>
        <dbReference type="ARBA" id="ARBA00022475"/>
    </source>
</evidence>
<keyword evidence="6 9" id="KW-1133">Transmembrane helix</keyword>
<comment type="caution">
    <text evidence="11">The sequence shown here is derived from an EMBL/GenBank/DDBJ whole genome shotgun (WGS) entry which is preliminary data.</text>
</comment>
<dbReference type="EMBL" id="QKQP01000011">
    <property type="protein sequence ID" value="PZD80111.1"/>
    <property type="molecule type" value="Genomic_DNA"/>
</dbReference>
<dbReference type="RefSeq" id="WP_012537095.1">
    <property type="nucleotide sequence ID" value="NZ_AP025160.1"/>
</dbReference>
<evidence type="ECO:0000256" key="1">
    <source>
        <dbReference type="ARBA" id="ARBA00004651"/>
    </source>
</evidence>
<dbReference type="SMR" id="A0A2W1KL83"/>
<keyword evidence="2 8" id="KW-0813">Transport</keyword>
<feature type="transmembrane region" description="Helical" evidence="9">
    <location>
        <begin position="15"/>
        <end position="37"/>
    </location>
</feature>
<evidence type="ECO:0000256" key="2">
    <source>
        <dbReference type="ARBA" id="ARBA00022448"/>
    </source>
</evidence>
<name>A0A2W1KL83_ACIFR</name>
<evidence type="ECO:0000256" key="8">
    <source>
        <dbReference type="RuleBase" id="RU004057"/>
    </source>
</evidence>
<dbReference type="Pfam" id="PF01618">
    <property type="entry name" value="MotA_ExbB"/>
    <property type="match status" value="1"/>
</dbReference>
<comment type="similarity">
    <text evidence="8">Belongs to the exbB/tolQ family.</text>
</comment>
<dbReference type="OrthoDB" id="4045at2"/>
<organism evidence="11 12">
    <name type="scientific">Acidithiobacillus ferrooxidans</name>
    <name type="common">Thiobacillus ferrooxidans</name>
    <dbReference type="NCBI Taxonomy" id="920"/>
    <lineage>
        <taxon>Bacteria</taxon>
        <taxon>Pseudomonadati</taxon>
        <taxon>Pseudomonadota</taxon>
        <taxon>Acidithiobacillia</taxon>
        <taxon>Acidithiobacillales</taxon>
        <taxon>Acidithiobacillaceae</taxon>
        <taxon>Acidithiobacillus</taxon>
    </lineage>
</organism>
<evidence type="ECO:0000256" key="9">
    <source>
        <dbReference type="SAM" id="Phobius"/>
    </source>
</evidence>
<dbReference type="GeneID" id="65281380"/>
<sequence length="230" mass="24815">MNTAYLIHLANYSDGVLYILAGLLVVALGVIVDRFWYLRRTILRGSLFVREIAQHGRLDRETLQRLADEAGDLPEAALLKTAVIHSGYVLGDPLASRLEESILIMAPQLDRRLWLLDTIITLAPLLGLFGTIIGMFHAFSVLTAPGHAPTAVTGGVADALVATATGLFVAMTGLVAFNAFNNQVRQILLQLDSVKTILLNSMDGHPMPDNRENILQAVAPKVASAVARAV</sequence>
<feature type="transmembrane region" description="Helical" evidence="9">
    <location>
        <begin position="113"/>
        <end position="139"/>
    </location>
</feature>
<keyword evidence="3" id="KW-1003">Cell membrane</keyword>
<evidence type="ECO:0000259" key="10">
    <source>
        <dbReference type="Pfam" id="PF01618"/>
    </source>
</evidence>
<reference evidence="11 12" key="1">
    <citation type="submission" date="2018-06" db="EMBL/GenBank/DDBJ databases">
        <title>Draft sequence of Acidithiobacillus ferrooxidans CCM 4253.</title>
        <authorList>
            <person name="Moya-Beltran A."/>
            <person name="Castro M."/>
            <person name="Covarrubias P.C."/>
            <person name="Issotta F."/>
            <person name="Janiczek O."/>
            <person name="Mandl M."/>
            <person name="Kucera J."/>
            <person name="Quatrini R."/>
        </authorList>
    </citation>
    <scope>NUCLEOTIDE SEQUENCE [LARGE SCALE GENOMIC DNA]</scope>
    <source>
        <strain evidence="11 12">CCM 4253</strain>
    </source>
</reference>
<comment type="subcellular location">
    <subcellularLocation>
        <location evidence="1">Cell membrane</location>
        <topology evidence="1">Multi-pass membrane protein</topology>
    </subcellularLocation>
    <subcellularLocation>
        <location evidence="8">Membrane</location>
        <topology evidence="8">Multi-pass membrane protein</topology>
    </subcellularLocation>
</comment>
<dbReference type="Proteomes" id="UP000248886">
    <property type="component" value="Unassembled WGS sequence"/>
</dbReference>
<dbReference type="PANTHER" id="PTHR30625">
    <property type="entry name" value="PROTEIN TOLQ"/>
    <property type="match status" value="1"/>
</dbReference>
<keyword evidence="5 8" id="KW-0653">Protein transport</keyword>